<keyword evidence="1" id="KW-1133">Transmembrane helix</keyword>
<feature type="transmembrane region" description="Helical" evidence="1">
    <location>
        <begin position="7"/>
        <end position="25"/>
    </location>
</feature>
<protein>
    <submittedName>
        <fullName evidence="2">Uncharacterized protein</fullName>
    </submittedName>
</protein>
<dbReference type="EMBL" id="CP029812">
    <property type="protein sequence ID" value="AWU39629.1"/>
    <property type="molecule type" value="Genomic_DNA"/>
</dbReference>
<reference evidence="2 3" key="1">
    <citation type="journal article" date="2018" name="Genome Biol. Evol.">
        <title>Parallel and Gradual Genome Erosion in the Blattabacterium Endosymbionts of Mastotermes darwiniensis and Cryptocercus Wood Roaches.</title>
        <authorList>
            <person name="Kinjo Y."/>
            <person name="Bourguignon T."/>
            <person name="Tong K.J."/>
            <person name="Kuwahara H."/>
            <person name="Lim S.J."/>
            <person name="Yoon K.B."/>
            <person name="Shigenobu S."/>
            <person name="Park Y.C."/>
            <person name="Nalepa C.A."/>
            <person name="Hongoh Y."/>
            <person name="Ohkuma M."/>
            <person name="Lo N."/>
            <person name="Tokuda G."/>
        </authorList>
    </citation>
    <scope>NUCLEOTIDE SEQUENCE [LARGE SCALE GENOMIC DNA]</scope>
    <source>
        <strain evidence="2 3">CPUsv</strain>
    </source>
</reference>
<evidence type="ECO:0000313" key="3">
    <source>
        <dbReference type="Proteomes" id="UP000247917"/>
    </source>
</evidence>
<gene>
    <name evidence="2" type="ORF">DM808_00180</name>
</gene>
<evidence type="ECO:0000313" key="2">
    <source>
        <dbReference type="EMBL" id="AWU39629.1"/>
    </source>
</evidence>
<evidence type="ECO:0000256" key="1">
    <source>
        <dbReference type="SAM" id="Phobius"/>
    </source>
</evidence>
<keyword evidence="1" id="KW-0472">Membrane</keyword>
<keyword evidence="1" id="KW-0812">Transmembrane</keyword>
<name>A0ABM6WMV0_9FLAO</name>
<keyword evidence="3" id="KW-1185">Reference proteome</keyword>
<dbReference type="Proteomes" id="UP000247917">
    <property type="component" value="Chromosome"/>
</dbReference>
<accession>A0ABM6WMV0</accession>
<proteinExistence type="predicted"/>
<organism evidence="2 3">
    <name type="scientific">Blattabacterium punctulatus</name>
    <dbReference type="NCBI Taxonomy" id="164514"/>
    <lineage>
        <taxon>Bacteria</taxon>
        <taxon>Pseudomonadati</taxon>
        <taxon>Bacteroidota</taxon>
        <taxon>Flavobacteriia</taxon>
        <taxon>Flavobacteriales</taxon>
        <taxon>Blattabacteriaceae</taxon>
        <taxon>Blattabacterium</taxon>
    </lineage>
</organism>
<sequence>MNFMRRFYFFLTGFIIGIIILYYSYNYSTSYYQKILNNNIKNKKIIIEVNKNNIQKCKKNSILCNPVFIKLKILKKGKIFFKKKIFKKKPFPLIYHIEIIEKNKKKIFIIEEKLETIIIKKII</sequence>